<evidence type="ECO:0000313" key="7">
    <source>
        <dbReference type="EMBL" id="CAF3752987.1"/>
    </source>
</evidence>
<keyword evidence="2" id="KW-0547">Nucleotide-binding</keyword>
<dbReference type="GO" id="GO:0003924">
    <property type="term" value="F:GTPase activity"/>
    <property type="evidence" value="ECO:0007669"/>
    <property type="project" value="InterPro"/>
</dbReference>
<evidence type="ECO:0000313" key="9">
    <source>
        <dbReference type="Proteomes" id="UP000663870"/>
    </source>
</evidence>
<evidence type="ECO:0000256" key="2">
    <source>
        <dbReference type="ARBA" id="ARBA00022741"/>
    </source>
</evidence>
<dbReference type="EMBL" id="CAJNOL010002156">
    <property type="protein sequence ID" value="CAF1468796.1"/>
    <property type="molecule type" value="Genomic_DNA"/>
</dbReference>
<evidence type="ECO:0000256" key="1">
    <source>
        <dbReference type="ARBA" id="ARBA00006270"/>
    </source>
</evidence>
<dbReference type="SUPFAM" id="SSF52540">
    <property type="entry name" value="P-loop containing nucleoside triphosphate hydrolases"/>
    <property type="match status" value="1"/>
</dbReference>
<dbReference type="GO" id="GO:0005525">
    <property type="term" value="F:GTP binding"/>
    <property type="evidence" value="ECO:0007669"/>
    <property type="project" value="InterPro"/>
</dbReference>
<evidence type="ECO:0000313" key="6">
    <source>
        <dbReference type="EMBL" id="CAF1468796.1"/>
    </source>
</evidence>
<dbReference type="PRINTS" id="PR00449">
    <property type="entry name" value="RASTRNSFRMNG"/>
</dbReference>
<dbReference type="EMBL" id="CAJNOU010002166">
    <property type="protein sequence ID" value="CAF1296565.1"/>
    <property type="molecule type" value="Genomic_DNA"/>
</dbReference>
<feature type="region of interest" description="Disordered" evidence="3">
    <location>
        <begin position="1"/>
        <end position="25"/>
    </location>
</feature>
<dbReference type="Gene3D" id="3.40.50.300">
    <property type="entry name" value="P-loop containing nucleotide triphosphate hydrolases"/>
    <property type="match status" value="1"/>
</dbReference>
<comment type="similarity">
    <text evidence="1">Belongs to the small GTPase superfamily. Rab family.</text>
</comment>
<organism evidence="4 8">
    <name type="scientific">Rotaria sordida</name>
    <dbReference type="NCBI Taxonomy" id="392033"/>
    <lineage>
        <taxon>Eukaryota</taxon>
        <taxon>Metazoa</taxon>
        <taxon>Spiralia</taxon>
        <taxon>Gnathifera</taxon>
        <taxon>Rotifera</taxon>
        <taxon>Eurotatoria</taxon>
        <taxon>Bdelloidea</taxon>
        <taxon>Philodinida</taxon>
        <taxon>Philodinidae</taxon>
        <taxon>Rotaria</taxon>
    </lineage>
</organism>
<dbReference type="FunFam" id="3.40.50.300:FF:001329">
    <property type="entry name" value="Small GTP-binding protein, putative"/>
    <property type="match status" value="1"/>
</dbReference>
<dbReference type="Proteomes" id="UP000663854">
    <property type="component" value="Unassembled WGS sequence"/>
</dbReference>
<evidence type="ECO:0000313" key="8">
    <source>
        <dbReference type="Proteomes" id="UP000663854"/>
    </source>
</evidence>
<dbReference type="SMART" id="SM00173">
    <property type="entry name" value="RAS"/>
    <property type="match status" value="1"/>
</dbReference>
<dbReference type="SMART" id="SM00174">
    <property type="entry name" value="RHO"/>
    <property type="match status" value="1"/>
</dbReference>
<dbReference type="SMART" id="SM00176">
    <property type="entry name" value="RAN"/>
    <property type="match status" value="1"/>
</dbReference>
<dbReference type="InterPro" id="IPR027417">
    <property type="entry name" value="P-loop_NTPase"/>
</dbReference>
<dbReference type="PROSITE" id="PS51419">
    <property type="entry name" value="RAB"/>
    <property type="match status" value="1"/>
</dbReference>
<proteinExistence type="inferred from homology"/>
<dbReference type="SMART" id="SM00175">
    <property type="entry name" value="RAB"/>
    <property type="match status" value="1"/>
</dbReference>
<dbReference type="AlphaFoldDB" id="A0A814GNV7"/>
<accession>A0A814GNV7</accession>
<dbReference type="Proteomes" id="UP000663889">
    <property type="component" value="Unassembled WGS sequence"/>
</dbReference>
<comment type="caution">
    <text evidence="4">The sequence shown here is derived from an EMBL/GenBank/DDBJ whole genome shotgun (WGS) entry which is preliminary data.</text>
</comment>
<dbReference type="NCBIfam" id="TIGR00231">
    <property type="entry name" value="small_GTP"/>
    <property type="match status" value="1"/>
</dbReference>
<keyword evidence="9" id="KW-1185">Reference proteome</keyword>
<dbReference type="EMBL" id="CAJNOH010000321">
    <property type="protein sequence ID" value="CAF0999127.1"/>
    <property type="molecule type" value="Genomic_DNA"/>
</dbReference>
<name>A0A814GNV7_9BILA</name>
<evidence type="ECO:0000256" key="3">
    <source>
        <dbReference type="SAM" id="MobiDB-lite"/>
    </source>
</evidence>
<dbReference type="Pfam" id="PF00071">
    <property type="entry name" value="Ras"/>
    <property type="match status" value="1"/>
</dbReference>
<dbReference type="Proteomes" id="UP000663874">
    <property type="component" value="Unassembled WGS sequence"/>
</dbReference>
<dbReference type="CDD" id="cd00154">
    <property type="entry name" value="Rab"/>
    <property type="match status" value="1"/>
</dbReference>
<sequence>MAPLSHTNKRQPFYNGDNLDQQRSMSNGDNKNLFDVKYKVLLLGDTLVGKTSLQRFIAGKDFRTDIGATIGVDFINKIIPIEQSKINLQIWDTAGQRNFRTIGRGYYASTKAFVLVYDVTNMESFRLIEHFSQLIEKAGLDLERRYLVANKIDLIEDRKVDEELGQRFALRNSMAYFETSCKTGENIQDFFEQIASDLVRHNHPKLLESHLPIFNNFAFNYHVPPTIDHRLSEKLRNINSQQIDHTKKKSKFKCPQFLSLNSTNKNEHFHFRRFFICCHPRKTTDTKD</sequence>
<dbReference type="EMBL" id="CAJOBE010001542">
    <property type="protein sequence ID" value="CAF3752987.1"/>
    <property type="molecule type" value="Genomic_DNA"/>
</dbReference>
<reference evidence="4" key="1">
    <citation type="submission" date="2021-02" db="EMBL/GenBank/DDBJ databases">
        <authorList>
            <person name="Nowell W R."/>
        </authorList>
    </citation>
    <scope>NUCLEOTIDE SEQUENCE</scope>
</reference>
<dbReference type="Proteomes" id="UP000663870">
    <property type="component" value="Unassembled WGS sequence"/>
</dbReference>
<dbReference type="InterPro" id="IPR005225">
    <property type="entry name" value="Small_GTP-bd"/>
</dbReference>
<evidence type="ECO:0000313" key="5">
    <source>
        <dbReference type="EMBL" id="CAF1296565.1"/>
    </source>
</evidence>
<dbReference type="InterPro" id="IPR001806">
    <property type="entry name" value="Small_GTPase"/>
</dbReference>
<dbReference type="PANTHER" id="PTHR47978">
    <property type="match status" value="1"/>
</dbReference>
<protein>
    <submittedName>
        <fullName evidence="4">Uncharacterized protein</fullName>
    </submittedName>
</protein>
<gene>
    <name evidence="7" type="ORF">FNK824_LOCUS12355</name>
    <name evidence="6" type="ORF">JXQ802_LOCUS38610</name>
    <name evidence="4" type="ORF">PYM288_LOCUS14516</name>
    <name evidence="5" type="ORF">SEV965_LOCUS26059</name>
</gene>
<dbReference type="PROSITE" id="PS51421">
    <property type="entry name" value="RAS"/>
    <property type="match status" value="1"/>
</dbReference>
<evidence type="ECO:0000313" key="4">
    <source>
        <dbReference type="EMBL" id="CAF0999127.1"/>
    </source>
</evidence>